<comment type="caution">
    <text evidence="2">The sequence shown here is derived from an EMBL/GenBank/DDBJ whole genome shotgun (WGS) entry which is preliminary data.</text>
</comment>
<dbReference type="OrthoDB" id="4954269at2"/>
<evidence type="ECO:0000313" key="3">
    <source>
        <dbReference type="Proteomes" id="UP000319865"/>
    </source>
</evidence>
<reference evidence="2 3" key="1">
    <citation type="submission" date="2019-06" db="EMBL/GenBank/DDBJ databases">
        <title>Sequencing the genomes of 1000 actinobacteria strains.</title>
        <authorList>
            <person name="Klenk H.-P."/>
        </authorList>
    </citation>
    <scope>NUCLEOTIDE SEQUENCE [LARGE SCALE GENOMIC DNA]</scope>
    <source>
        <strain evidence="2 3">DSM 46837</strain>
    </source>
</reference>
<keyword evidence="1" id="KW-1133">Transmembrane helix</keyword>
<dbReference type="Proteomes" id="UP000319865">
    <property type="component" value="Unassembled WGS sequence"/>
</dbReference>
<evidence type="ECO:0000313" key="2">
    <source>
        <dbReference type="EMBL" id="TQN43676.1"/>
    </source>
</evidence>
<dbReference type="EMBL" id="VFQE01000001">
    <property type="protein sequence ID" value="TQN43676.1"/>
    <property type="molecule type" value="Genomic_DNA"/>
</dbReference>
<keyword evidence="1" id="KW-0472">Membrane</keyword>
<name>A0A543PHW0_9ACTN</name>
<feature type="transmembrane region" description="Helical" evidence="1">
    <location>
        <begin position="6"/>
        <end position="26"/>
    </location>
</feature>
<keyword evidence="3" id="KW-1185">Reference proteome</keyword>
<feature type="transmembrane region" description="Helical" evidence="1">
    <location>
        <begin position="33"/>
        <end position="56"/>
    </location>
</feature>
<organism evidence="2 3">
    <name type="scientific">Blastococcus colisei</name>
    <dbReference type="NCBI Taxonomy" id="1564162"/>
    <lineage>
        <taxon>Bacteria</taxon>
        <taxon>Bacillati</taxon>
        <taxon>Actinomycetota</taxon>
        <taxon>Actinomycetes</taxon>
        <taxon>Geodermatophilales</taxon>
        <taxon>Geodermatophilaceae</taxon>
        <taxon>Blastococcus</taxon>
    </lineage>
</organism>
<accession>A0A543PHW0</accession>
<sequence>MLTYAQILYGVALTAVGVAVLTVLVPRWRRLELVLTAVVVASVAVLAWQFVLRATHASQFFTDLPFRLFPISRQDPGSGVAAFALTALVLAYGPCASSPHQKSRTLRWPLGRLPCWWTSTSTDWG</sequence>
<dbReference type="RefSeq" id="WP_142026139.1">
    <property type="nucleotide sequence ID" value="NZ_VFQE01000001.1"/>
</dbReference>
<proteinExistence type="predicted"/>
<keyword evidence="1" id="KW-0812">Transmembrane</keyword>
<protein>
    <submittedName>
        <fullName evidence="2">Uncharacterized protein</fullName>
    </submittedName>
</protein>
<feature type="transmembrane region" description="Helical" evidence="1">
    <location>
        <begin position="76"/>
        <end position="95"/>
    </location>
</feature>
<dbReference type="AlphaFoldDB" id="A0A543PHW0"/>
<gene>
    <name evidence="2" type="ORF">FHU33_3136</name>
</gene>
<evidence type="ECO:0000256" key="1">
    <source>
        <dbReference type="SAM" id="Phobius"/>
    </source>
</evidence>